<protein>
    <submittedName>
        <fullName evidence="1">MPP superfamily phosphohydrolase</fullName>
    </submittedName>
</protein>
<name>A0ABR6C9N5_9HYPH</name>
<organism evidence="1 2">
    <name type="scientific">Aminobacter ciceronei</name>
    <dbReference type="NCBI Taxonomy" id="150723"/>
    <lineage>
        <taxon>Bacteria</taxon>
        <taxon>Pseudomonadati</taxon>
        <taxon>Pseudomonadota</taxon>
        <taxon>Alphaproteobacteria</taxon>
        <taxon>Hyphomicrobiales</taxon>
        <taxon>Phyllobacteriaceae</taxon>
        <taxon>Aminobacter</taxon>
    </lineage>
</organism>
<gene>
    <name evidence="1" type="ORF">HNQ97_003728</name>
</gene>
<evidence type="ECO:0000313" key="2">
    <source>
        <dbReference type="Proteomes" id="UP000587524"/>
    </source>
</evidence>
<proteinExistence type="predicted"/>
<accession>A0ABR6C9N5</accession>
<dbReference type="EMBL" id="JACJHZ010000018">
    <property type="protein sequence ID" value="MBA9021719.1"/>
    <property type="molecule type" value="Genomic_DNA"/>
</dbReference>
<comment type="caution">
    <text evidence="1">The sequence shown here is derived from an EMBL/GenBank/DDBJ whole genome shotgun (WGS) entry which is preliminary data.</text>
</comment>
<dbReference type="RefSeq" id="WP_182574905.1">
    <property type="nucleotide sequence ID" value="NZ_JACJHY010000018.1"/>
</dbReference>
<reference evidence="1 2" key="1">
    <citation type="submission" date="2020-08" db="EMBL/GenBank/DDBJ databases">
        <title>Genomic Encyclopedia of Type Strains, Phase IV (KMG-IV): sequencing the most valuable type-strain genomes for metagenomic binning, comparative biology and taxonomic classification.</title>
        <authorList>
            <person name="Goeker M."/>
        </authorList>
    </citation>
    <scope>NUCLEOTIDE SEQUENCE [LARGE SCALE GENOMIC DNA]</scope>
    <source>
        <strain evidence="1 2">DSM 17455</strain>
    </source>
</reference>
<dbReference type="Proteomes" id="UP000587524">
    <property type="component" value="Unassembled WGS sequence"/>
</dbReference>
<evidence type="ECO:0000313" key="1">
    <source>
        <dbReference type="EMBL" id="MBA9021719.1"/>
    </source>
</evidence>
<keyword evidence="2" id="KW-1185">Reference proteome</keyword>
<sequence>MLYALSNLDEGNLRAIQGLEKDLGLSVIAVTGVEVEAPVLEEEKLQKVQQLEKELGVVLVAVKQH</sequence>